<dbReference type="EMBL" id="CP001785">
    <property type="protein sequence ID" value="ACX51881.1"/>
    <property type="molecule type" value="Genomic_DNA"/>
</dbReference>
<keyword evidence="3" id="KW-1185">Reference proteome</keyword>
<gene>
    <name evidence="2" type="ordered locus">Adeg_0735</name>
</gene>
<organism evidence="2 3">
    <name type="scientific">Ammonifex degensii (strain DSM 10501 / KC4)</name>
    <dbReference type="NCBI Taxonomy" id="429009"/>
    <lineage>
        <taxon>Bacteria</taxon>
        <taxon>Bacillati</taxon>
        <taxon>Bacillota</taxon>
        <taxon>Clostridia</taxon>
        <taxon>Thermoanaerobacterales</taxon>
        <taxon>Thermoanaerobacteraceae</taxon>
        <taxon>Ammonifex</taxon>
    </lineage>
</organism>
<dbReference type="HOGENOM" id="CLU_1145346_0_0_9"/>
<keyword evidence="1" id="KW-1133">Transmembrane helix</keyword>
<dbReference type="KEGG" id="adg:Adeg_0735"/>
<keyword evidence="1" id="KW-0472">Membrane</keyword>
<feature type="transmembrane region" description="Helical" evidence="1">
    <location>
        <begin position="146"/>
        <end position="165"/>
    </location>
</feature>
<dbReference type="STRING" id="429009.Adeg_0735"/>
<evidence type="ECO:0000256" key="1">
    <source>
        <dbReference type="SAM" id="Phobius"/>
    </source>
</evidence>
<feature type="transmembrane region" description="Helical" evidence="1">
    <location>
        <begin position="208"/>
        <end position="232"/>
    </location>
</feature>
<feature type="transmembrane region" description="Helical" evidence="1">
    <location>
        <begin position="6"/>
        <end position="24"/>
    </location>
</feature>
<dbReference type="Proteomes" id="UP000002620">
    <property type="component" value="Chromosome"/>
</dbReference>
<dbReference type="AlphaFoldDB" id="C9RCA4"/>
<accession>C9RCA4</accession>
<feature type="transmembrane region" description="Helical" evidence="1">
    <location>
        <begin position="122"/>
        <end position="140"/>
    </location>
</feature>
<keyword evidence="1" id="KW-0812">Transmembrane</keyword>
<evidence type="ECO:0000313" key="2">
    <source>
        <dbReference type="EMBL" id="ACX51881.1"/>
    </source>
</evidence>
<protein>
    <submittedName>
        <fullName evidence="2">Uncharacterized protein</fullName>
    </submittedName>
</protein>
<sequence length="242" mass="26592">MAEPVLKVLAGMGALFLAVVLKEVRKKHLGEAFEELKRVCTLEVDGPLDNFGVVAEIAPDVEPVFAPGSGRYLVKEKKVLLSYPQGSRQLLALLEAAHEAGHALHRVRAIDWMYDPRLKNSAYLLLTLAALAFVLLWPGNRTAACAALLSPLLVLYSLFVAVRAYEELKAVFFSFRWLSSYLNGLGLDRKEFRTLVCVLRAKTAMEAAFVVINGLACLSFALGLYLLLLAGLELDLYLRGGV</sequence>
<evidence type="ECO:0000313" key="3">
    <source>
        <dbReference type="Proteomes" id="UP000002620"/>
    </source>
</evidence>
<dbReference type="RefSeq" id="WP_015738759.1">
    <property type="nucleotide sequence ID" value="NC_013385.1"/>
</dbReference>
<name>C9RCA4_AMMDK</name>
<reference evidence="2 3" key="1">
    <citation type="submission" date="2009-10" db="EMBL/GenBank/DDBJ databases">
        <title>Complete sequence of chromosome of Ammonifex degensii KC4.</title>
        <authorList>
            <consortium name="US DOE Joint Genome Institute"/>
            <person name="Kerfeld C."/>
            <person name="Goodner B."/>
            <person name="Huber H."/>
            <person name="Stetter K."/>
            <person name="Lucas S."/>
            <person name="Copeland A."/>
            <person name="Lapidus A."/>
            <person name="Glavina del Rio T."/>
            <person name="Dalin E."/>
            <person name="Tice H."/>
            <person name="Bruce D."/>
            <person name="Goodwin L."/>
            <person name="Pitluck S."/>
            <person name="Saunders E."/>
            <person name="Brettin T."/>
            <person name="Detter J.C."/>
            <person name="Han C."/>
            <person name="Larimer F."/>
            <person name="Land M."/>
            <person name="Hauser L."/>
            <person name="Kyrpides N."/>
            <person name="Ovchinnikova G."/>
            <person name="Richardson P."/>
        </authorList>
    </citation>
    <scope>NUCLEOTIDE SEQUENCE [LARGE SCALE GENOMIC DNA]</scope>
    <source>
        <strain evidence="3">DSM 10501 / KC4</strain>
    </source>
</reference>
<proteinExistence type="predicted"/>